<dbReference type="Proteomes" id="UP000265515">
    <property type="component" value="Unassembled WGS sequence"/>
</dbReference>
<protein>
    <submittedName>
        <fullName evidence="2">Uncharacterized protein</fullName>
    </submittedName>
</protein>
<gene>
    <name evidence="2" type="ORF">CBR_g71</name>
</gene>
<dbReference type="AlphaFoldDB" id="A0A388JLH7"/>
<keyword evidence="3" id="KW-1185">Reference proteome</keyword>
<comment type="caution">
    <text evidence="2">The sequence shown here is derived from an EMBL/GenBank/DDBJ whole genome shotgun (WGS) entry which is preliminary data.</text>
</comment>
<feature type="compositionally biased region" description="Low complexity" evidence="1">
    <location>
        <begin position="265"/>
        <end position="284"/>
    </location>
</feature>
<dbReference type="OrthoDB" id="1938332at2759"/>
<feature type="compositionally biased region" description="Basic residues" evidence="1">
    <location>
        <begin position="1176"/>
        <end position="1185"/>
    </location>
</feature>
<name>A0A388JLH7_CHABU</name>
<feature type="compositionally biased region" description="Acidic residues" evidence="1">
    <location>
        <begin position="523"/>
        <end position="557"/>
    </location>
</feature>
<feature type="compositionally biased region" description="Basic and acidic residues" evidence="1">
    <location>
        <begin position="692"/>
        <end position="701"/>
    </location>
</feature>
<dbReference type="Gramene" id="GBG58670">
    <property type="protein sequence ID" value="GBG58670"/>
    <property type="gene ID" value="CBR_g71"/>
</dbReference>
<reference evidence="2 3" key="1">
    <citation type="journal article" date="2018" name="Cell">
        <title>The Chara Genome: Secondary Complexity and Implications for Plant Terrestrialization.</title>
        <authorList>
            <person name="Nishiyama T."/>
            <person name="Sakayama H."/>
            <person name="Vries J.D."/>
            <person name="Buschmann H."/>
            <person name="Saint-Marcoux D."/>
            <person name="Ullrich K.K."/>
            <person name="Haas F.B."/>
            <person name="Vanderstraeten L."/>
            <person name="Becker D."/>
            <person name="Lang D."/>
            <person name="Vosolsobe S."/>
            <person name="Rombauts S."/>
            <person name="Wilhelmsson P.K.I."/>
            <person name="Janitza P."/>
            <person name="Kern R."/>
            <person name="Heyl A."/>
            <person name="Rumpler F."/>
            <person name="Villalobos L.I.A.C."/>
            <person name="Clay J.M."/>
            <person name="Skokan R."/>
            <person name="Toyoda A."/>
            <person name="Suzuki Y."/>
            <person name="Kagoshima H."/>
            <person name="Schijlen E."/>
            <person name="Tajeshwar N."/>
            <person name="Catarino B."/>
            <person name="Hetherington A.J."/>
            <person name="Saltykova A."/>
            <person name="Bonnot C."/>
            <person name="Breuninger H."/>
            <person name="Symeonidi A."/>
            <person name="Radhakrishnan G.V."/>
            <person name="Van Nieuwerburgh F."/>
            <person name="Deforce D."/>
            <person name="Chang C."/>
            <person name="Karol K.G."/>
            <person name="Hedrich R."/>
            <person name="Ulvskov P."/>
            <person name="Glockner G."/>
            <person name="Delwiche C.F."/>
            <person name="Petrasek J."/>
            <person name="Van de Peer Y."/>
            <person name="Friml J."/>
            <person name="Beilby M."/>
            <person name="Dolan L."/>
            <person name="Kohara Y."/>
            <person name="Sugano S."/>
            <person name="Fujiyama A."/>
            <person name="Delaux P.-M."/>
            <person name="Quint M."/>
            <person name="TheiBen G."/>
            <person name="Hagemann M."/>
            <person name="Harholt J."/>
            <person name="Dunand C."/>
            <person name="Zachgo S."/>
            <person name="Langdale J."/>
            <person name="Maumus F."/>
            <person name="Straeten D.V.D."/>
            <person name="Gould S.B."/>
            <person name="Rensing S.A."/>
        </authorList>
    </citation>
    <scope>NUCLEOTIDE SEQUENCE [LARGE SCALE GENOMIC DNA]</scope>
    <source>
        <strain evidence="2 3">S276</strain>
    </source>
</reference>
<proteinExistence type="predicted"/>
<dbReference type="STRING" id="69332.A0A388JLH7"/>
<feature type="compositionally biased region" description="Basic and acidic residues" evidence="1">
    <location>
        <begin position="460"/>
        <end position="473"/>
    </location>
</feature>
<feature type="region of interest" description="Disordered" evidence="1">
    <location>
        <begin position="657"/>
        <end position="701"/>
    </location>
</feature>
<feature type="compositionally biased region" description="Low complexity" evidence="1">
    <location>
        <begin position="1187"/>
        <end position="1202"/>
    </location>
</feature>
<sequence>MVYNPYDLEIVNHNEIDMSNFYTMSAAGVTHFAEASAEFTPLEQWEREYHLYNLISSLKTFRQYKMWKGFAMWKRFVRKKKTRHCCIMLGKHLFFLNSIFQRALLHIREEDIHSLDHAILDYKQTIGHLTSRIQQLEKRSTATPDASSSNFGDRSNILEIDVGTLKTGVQRQQATTQQLEQQICAAAAGPTTSPRESIPKFDGQPIFCDATKAEPIPWFRQFNLKLEIHKTRDASRHTYLYSRSGAQKAMTEREKMDFARGQGGMTTPQTGQTTSQSGTAPSTGEAKSRSLGQKAMDFLMEKTQVKAEIKITKVVKGEGGKEEEVEVWEYPEENIQSLNELYEKHAGVLFKFSGRSRELSLNEKRRKEGGTEGGSFSTKRKGESRGEEESNAQEGESHQGKRRQKTQPGEGATTGEEEGESRTSMDSSETSGKESEAESGPHNSTSKGTRAGEDGTGIADKSEEDLTGKDHPEGSSQQEEDGGRSQGAQGHVTMEDEERVRERARRRGMQNAENMTVEQILQAEEDQRESSPDTESESASEEEEEEEEVEQEDSDVEEWTRERWVKEVEQLEWGRTIECEIRLAHYKHLRNLQQATQAGEDITPENRFELLRREGEVNEFYASQYARKSRTVRNEILLQQEEYERIFQWPKSYHSKERKRDGKKRKAQTIEEQSSLVGGRNDPMEGAAMEEEQGKGEREEEEVQDLRRQAAILVVQVNLLKDENRELEDDTVNVQKIATGKWKEVEAAARLEPKNGRRRRVVLPCRWNAGYSDWEVAISQSLQLLTTPTDECSGSDLQKLIGGELPSRAFILREGGVEPMAVGEEGEERTMTDFGPLLLQMGTDSELREDLIWMPWRVVETIPYGLLGGELGAEWVARCTAVATKVEAFAWNPDFIERGLCYMLTELRLHEIQKGVLFPLEDFVNAQEKKKLQMMETLSETRPDAATKNFKMPQFTISKFDDYNKTEALTWWQGFLTEASCRTVPAEDMLKALYLQLIGGAQAWMNHLAATKKCTIAELHTHITWKEFEQLWITRFMVRNVVKVAMNEVYTCSQGNMPTRDWTIKWQKIVTTPGFDLSFTNQRSEFFSRSCAGLRSALGNEYDYTSFQAILDHPNLVIQTDDKAANEKQSQPHYVAKPAYQRPAHNNAVISEETVDLHAAAASSSDGGIVAALPPKRPKRVRKNKATQETTSTGTGQQPWTA</sequence>
<accession>A0A388JLH7</accession>
<feature type="region of interest" description="Disordered" evidence="1">
    <location>
        <begin position="359"/>
        <end position="559"/>
    </location>
</feature>
<evidence type="ECO:0000313" key="3">
    <source>
        <dbReference type="Proteomes" id="UP000265515"/>
    </source>
</evidence>
<evidence type="ECO:0000313" key="2">
    <source>
        <dbReference type="EMBL" id="GBG58670.1"/>
    </source>
</evidence>
<feature type="compositionally biased region" description="Basic and acidic residues" evidence="1">
    <location>
        <begin position="359"/>
        <end position="370"/>
    </location>
</feature>
<dbReference type="EMBL" id="BFEA01000001">
    <property type="protein sequence ID" value="GBG58670.1"/>
    <property type="molecule type" value="Genomic_DNA"/>
</dbReference>
<feature type="region of interest" description="Disordered" evidence="1">
    <location>
        <begin position="1161"/>
        <end position="1202"/>
    </location>
</feature>
<evidence type="ECO:0000256" key="1">
    <source>
        <dbReference type="SAM" id="MobiDB-lite"/>
    </source>
</evidence>
<feature type="region of interest" description="Disordered" evidence="1">
    <location>
        <begin position="259"/>
        <end position="290"/>
    </location>
</feature>
<organism evidence="2 3">
    <name type="scientific">Chara braunii</name>
    <name type="common">Braun's stonewort</name>
    <dbReference type="NCBI Taxonomy" id="69332"/>
    <lineage>
        <taxon>Eukaryota</taxon>
        <taxon>Viridiplantae</taxon>
        <taxon>Streptophyta</taxon>
        <taxon>Charophyceae</taxon>
        <taxon>Charales</taxon>
        <taxon>Characeae</taxon>
        <taxon>Chara</taxon>
    </lineage>
</organism>